<dbReference type="RefSeq" id="WP_205050787.1">
    <property type="nucleotide sequence ID" value="NZ_JACJKX010000016.1"/>
</dbReference>
<gene>
    <name evidence="6" type="ORF">H5985_07970</name>
</gene>
<dbReference type="Gene3D" id="3.40.50.360">
    <property type="match status" value="1"/>
</dbReference>
<dbReference type="InterPro" id="IPR029039">
    <property type="entry name" value="Flavoprotein-like_sf"/>
</dbReference>
<dbReference type="InterPro" id="IPR008254">
    <property type="entry name" value="Flavodoxin/NO_synth"/>
</dbReference>
<sequence>MLTRKEFLKAILLAAAAGSTTLVQAQTASKTLVVYYSWSGNTREMAQAIAKELKADIYEIRTVTPYPEAYNATVDLAHEQLRQNARPAIQKDVPDLSQYSTILLGTPNWWSHVAMPVFTFMDQNDLSGKVILPFVTHGGGMSSCERNIRNKYPKADVREGLAVYGSSFSLDEIRQWLKENKIG</sequence>
<protein>
    <submittedName>
        <fullName evidence="6">NAD(P)H-dependent oxidoreductase</fullName>
    </submittedName>
</protein>
<comment type="cofactor">
    <cofactor evidence="1">
        <name>FMN</name>
        <dbReference type="ChEBI" id="CHEBI:58210"/>
    </cofactor>
</comment>
<dbReference type="PANTHER" id="PTHR39201:SF1">
    <property type="entry name" value="FLAVODOXIN-LIKE DOMAIN-CONTAINING PROTEIN"/>
    <property type="match status" value="1"/>
</dbReference>
<dbReference type="PROSITE" id="PS50902">
    <property type="entry name" value="FLAVODOXIN_LIKE"/>
    <property type="match status" value="1"/>
</dbReference>
<feature type="domain" description="Flavodoxin-like" evidence="5">
    <location>
        <begin position="31"/>
        <end position="183"/>
    </location>
</feature>
<dbReference type="Proteomes" id="UP000777002">
    <property type="component" value="Unassembled WGS sequence"/>
</dbReference>
<feature type="chain" id="PRO_5046463760" evidence="4">
    <location>
        <begin position="26"/>
        <end position="183"/>
    </location>
</feature>
<reference evidence="6 7" key="1">
    <citation type="journal article" date="2021" name="Sci. Rep.">
        <title>The distribution of antibiotic resistance genes in chicken gut microbiota commensals.</title>
        <authorList>
            <person name="Juricova H."/>
            <person name="Matiasovicova J."/>
            <person name="Kubasova T."/>
            <person name="Cejkova D."/>
            <person name="Rychlik I."/>
        </authorList>
    </citation>
    <scope>NUCLEOTIDE SEQUENCE [LARGE SCALE GENOMIC DNA]</scope>
    <source>
        <strain evidence="6 7">An562</strain>
    </source>
</reference>
<keyword evidence="3" id="KW-0288">FMN</keyword>
<evidence type="ECO:0000256" key="2">
    <source>
        <dbReference type="ARBA" id="ARBA00022630"/>
    </source>
</evidence>
<evidence type="ECO:0000256" key="4">
    <source>
        <dbReference type="SAM" id="SignalP"/>
    </source>
</evidence>
<dbReference type="InterPro" id="IPR001226">
    <property type="entry name" value="Flavodoxin_CS"/>
</dbReference>
<accession>A0ABS2GTN3</accession>
<dbReference type="SUPFAM" id="SSF52218">
    <property type="entry name" value="Flavoproteins"/>
    <property type="match status" value="1"/>
</dbReference>
<dbReference type="Pfam" id="PF12682">
    <property type="entry name" value="Flavodoxin_4"/>
    <property type="match status" value="1"/>
</dbReference>
<dbReference type="PANTHER" id="PTHR39201">
    <property type="entry name" value="EXPORTED PROTEIN-RELATED"/>
    <property type="match status" value="1"/>
</dbReference>
<proteinExistence type="predicted"/>
<keyword evidence="2" id="KW-0285">Flavoprotein</keyword>
<organism evidence="6 7">
    <name type="scientific">Parasutterella secunda</name>
    <dbReference type="NCBI Taxonomy" id="626947"/>
    <lineage>
        <taxon>Bacteria</taxon>
        <taxon>Pseudomonadati</taxon>
        <taxon>Pseudomonadota</taxon>
        <taxon>Betaproteobacteria</taxon>
        <taxon>Burkholderiales</taxon>
        <taxon>Sutterellaceae</taxon>
        <taxon>Parasutterella</taxon>
    </lineage>
</organism>
<name>A0ABS2GTN3_9BURK</name>
<dbReference type="PROSITE" id="PS00201">
    <property type="entry name" value="FLAVODOXIN"/>
    <property type="match status" value="1"/>
</dbReference>
<evidence type="ECO:0000313" key="6">
    <source>
        <dbReference type="EMBL" id="MBM6929200.1"/>
    </source>
</evidence>
<keyword evidence="4" id="KW-0732">Signal</keyword>
<evidence type="ECO:0000256" key="3">
    <source>
        <dbReference type="ARBA" id="ARBA00022643"/>
    </source>
</evidence>
<evidence type="ECO:0000256" key="1">
    <source>
        <dbReference type="ARBA" id="ARBA00001917"/>
    </source>
</evidence>
<comment type="caution">
    <text evidence="6">The sequence shown here is derived from an EMBL/GenBank/DDBJ whole genome shotgun (WGS) entry which is preliminary data.</text>
</comment>
<evidence type="ECO:0000259" key="5">
    <source>
        <dbReference type="PROSITE" id="PS50902"/>
    </source>
</evidence>
<feature type="signal peptide" evidence="4">
    <location>
        <begin position="1"/>
        <end position="25"/>
    </location>
</feature>
<dbReference type="EMBL" id="JACJKX010000016">
    <property type="protein sequence ID" value="MBM6929200.1"/>
    <property type="molecule type" value="Genomic_DNA"/>
</dbReference>
<evidence type="ECO:0000313" key="7">
    <source>
        <dbReference type="Proteomes" id="UP000777002"/>
    </source>
</evidence>
<keyword evidence="7" id="KW-1185">Reference proteome</keyword>